<dbReference type="Proteomes" id="UP000324222">
    <property type="component" value="Unassembled WGS sequence"/>
</dbReference>
<proteinExistence type="predicted"/>
<keyword evidence="2" id="KW-1185">Reference proteome</keyword>
<organism evidence="1 2">
    <name type="scientific">Portunus trituberculatus</name>
    <name type="common">Swimming crab</name>
    <name type="synonym">Neptunus trituberculatus</name>
    <dbReference type="NCBI Taxonomy" id="210409"/>
    <lineage>
        <taxon>Eukaryota</taxon>
        <taxon>Metazoa</taxon>
        <taxon>Ecdysozoa</taxon>
        <taxon>Arthropoda</taxon>
        <taxon>Crustacea</taxon>
        <taxon>Multicrustacea</taxon>
        <taxon>Malacostraca</taxon>
        <taxon>Eumalacostraca</taxon>
        <taxon>Eucarida</taxon>
        <taxon>Decapoda</taxon>
        <taxon>Pleocyemata</taxon>
        <taxon>Brachyura</taxon>
        <taxon>Eubrachyura</taxon>
        <taxon>Portunoidea</taxon>
        <taxon>Portunidae</taxon>
        <taxon>Portuninae</taxon>
        <taxon>Portunus</taxon>
    </lineage>
</organism>
<protein>
    <submittedName>
        <fullName evidence="1">Uncharacterized protein</fullName>
    </submittedName>
</protein>
<sequence length="80" mass="8731">MCPDENDNCAKQERIRVICSVVLDMDTSGWQPSYPSKHIRVSPHQSTIVVLLPLTTCNICSIGVAPRHSPDMVLPATLSG</sequence>
<dbReference type="AlphaFoldDB" id="A0A5B7CF32"/>
<reference evidence="1 2" key="1">
    <citation type="submission" date="2019-05" db="EMBL/GenBank/DDBJ databases">
        <title>Another draft genome of Portunus trituberculatus and its Hox gene families provides insights of decapod evolution.</title>
        <authorList>
            <person name="Jeong J.-H."/>
            <person name="Song I."/>
            <person name="Kim S."/>
            <person name="Choi T."/>
            <person name="Kim D."/>
            <person name="Ryu S."/>
            <person name="Kim W."/>
        </authorList>
    </citation>
    <scope>NUCLEOTIDE SEQUENCE [LARGE SCALE GENOMIC DNA]</scope>
    <source>
        <tissue evidence="1">Muscle</tissue>
    </source>
</reference>
<evidence type="ECO:0000313" key="2">
    <source>
        <dbReference type="Proteomes" id="UP000324222"/>
    </source>
</evidence>
<accession>A0A5B7CF32</accession>
<gene>
    <name evidence="1" type="ORF">E2C01_000483</name>
</gene>
<dbReference type="EMBL" id="VSRR010000011">
    <property type="protein sequence ID" value="MPC07915.1"/>
    <property type="molecule type" value="Genomic_DNA"/>
</dbReference>
<name>A0A5B7CF32_PORTR</name>
<comment type="caution">
    <text evidence="1">The sequence shown here is derived from an EMBL/GenBank/DDBJ whole genome shotgun (WGS) entry which is preliminary data.</text>
</comment>
<evidence type="ECO:0000313" key="1">
    <source>
        <dbReference type="EMBL" id="MPC07915.1"/>
    </source>
</evidence>